<reference evidence="2 3" key="1">
    <citation type="journal article" date="2015" name="BMC Genomics">
        <title>Insights from the genome of Ophiocordyceps polyrhachis-furcata to pathogenicity and host specificity in insect fungi.</title>
        <authorList>
            <person name="Wichadakul D."/>
            <person name="Kobmoo N."/>
            <person name="Ingsriswang S."/>
            <person name="Tangphatsornruang S."/>
            <person name="Chantasingh D."/>
            <person name="Luangsa-ard J.J."/>
            <person name="Eurwilaichitr L."/>
        </authorList>
    </citation>
    <scope>NUCLEOTIDE SEQUENCE [LARGE SCALE GENOMIC DNA]</scope>
    <source>
        <strain evidence="2 3">BCC 54312</strain>
    </source>
</reference>
<accession>A0A367LEH1</accession>
<dbReference type="EMBL" id="LKCN02000007">
    <property type="protein sequence ID" value="RCI12817.1"/>
    <property type="molecule type" value="Genomic_DNA"/>
</dbReference>
<dbReference type="AlphaFoldDB" id="A0A367LEH1"/>
<sequence length="222" mass="24080">MALTPFEAPTTSLQSVDLARWVLIAKVHVHCEPSLVQMRCMCSMVQLGSGTIIDFAAGAAMAVDAARMEAIKVLVTRIDLQSAGVWAIPEQLIDIECLNRHMASIHSLKPRPDTTQQPTLTSSANFSDATLPDGLRQPAFVLTAAVGPAGGPCRERGSDWLTGRYNSQDTQKTKKPSDNTNYYVEWLVTSSPAAQHLERNRAASTLLGIGHEHMSSTLRPSL</sequence>
<evidence type="ECO:0000256" key="1">
    <source>
        <dbReference type="SAM" id="MobiDB-lite"/>
    </source>
</evidence>
<dbReference type="Proteomes" id="UP000253664">
    <property type="component" value="Unassembled WGS sequence"/>
</dbReference>
<feature type="region of interest" description="Disordered" evidence="1">
    <location>
        <begin position="157"/>
        <end position="178"/>
    </location>
</feature>
<gene>
    <name evidence="2" type="ORF">L249_0541</name>
</gene>
<name>A0A367LEH1_9HYPO</name>
<protein>
    <submittedName>
        <fullName evidence="2">Uncharacterized protein</fullName>
    </submittedName>
</protein>
<proteinExistence type="predicted"/>
<evidence type="ECO:0000313" key="3">
    <source>
        <dbReference type="Proteomes" id="UP000253664"/>
    </source>
</evidence>
<comment type="caution">
    <text evidence="2">The sequence shown here is derived from an EMBL/GenBank/DDBJ whole genome shotgun (WGS) entry which is preliminary data.</text>
</comment>
<keyword evidence="3" id="KW-1185">Reference proteome</keyword>
<evidence type="ECO:0000313" key="2">
    <source>
        <dbReference type="EMBL" id="RCI12817.1"/>
    </source>
</evidence>
<organism evidence="2 3">
    <name type="scientific">Ophiocordyceps polyrhachis-furcata BCC 54312</name>
    <dbReference type="NCBI Taxonomy" id="1330021"/>
    <lineage>
        <taxon>Eukaryota</taxon>
        <taxon>Fungi</taxon>
        <taxon>Dikarya</taxon>
        <taxon>Ascomycota</taxon>
        <taxon>Pezizomycotina</taxon>
        <taxon>Sordariomycetes</taxon>
        <taxon>Hypocreomycetidae</taxon>
        <taxon>Hypocreales</taxon>
        <taxon>Ophiocordycipitaceae</taxon>
        <taxon>Ophiocordyceps</taxon>
    </lineage>
</organism>